<accession>A0A437ST61</accession>
<feature type="region of interest" description="Disordered" evidence="1">
    <location>
        <begin position="128"/>
        <end position="150"/>
    </location>
</feature>
<feature type="domain" description="S-layer protein C-terminal" evidence="3">
    <location>
        <begin position="224"/>
        <end position="278"/>
    </location>
</feature>
<keyword evidence="4" id="KW-0132">Cell division</keyword>
<feature type="chain" id="PRO_5039435142" evidence="2">
    <location>
        <begin position="25"/>
        <end position="605"/>
    </location>
</feature>
<dbReference type="AlphaFoldDB" id="A0A437ST61"/>
<dbReference type="Pfam" id="PF07554">
    <property type="entry name" value="FIVAR"/>
    <property type="match status" value="1"/>
</dbReference>
<reference evidence="4 5" key="1">
    <citation type="submission" date="2018-12" db="EMBL/GenBank/DDBJ databases">
        <authorList>
            <person name="Meng J."/>
        </authorList>
    </citation>
    <scope>NUCLEOTIDE SEQUENCE [LARGE SCALE GENOMIC DNA]</scope>
    <source>
        <strain evidence="4 5">HT111-2</strain>
    </source>
</reference>
<feature type="domain" description="S-layer protein C-terminal" evidence="3">
    <location>
        <begin position="147"/>
        <end position="207"/>
    </location>
</feature>
<keyword evidence="5" id="KW-1185">Reference proteome</keyword>
<organism evidence="4 5">
    <name type="scientific">Lactobacillus xujianguonis</name>
    <dbReference type="NCBI Taxonomy" id="2495899"/>
    <lineage>
        <taxon>Bacteria</taxon>
        <taxon>Bacillati</taxon>
        <taxon>Bacillota</taxon>
        <taxon>Bacilli</taxon>
        <taxon>Lactobacillales</taxon>
        <taxon>Lactobacillaceae</taxon>
        <taxon>Lactobacillus</taxon>
    </lineage>
</organism>
<dbReference type="InterPro" id="IPR009063">
    <property type="entry name" value="Ig/albumin-bd_sf"/>
</dbReference>
<gene>
    <name evidence="4" type="ORF">EJK17_09410</name>
</gene>
<dbReference type="Pfam" id="PF03217">
    <property type="entry name" value="SlpA"/>
    <property type="match status" value="4"/>
</dbReference>
<dbReference type="EMBL" id="RXIA01000031">
    <property type="protein sequence ID" value="RVU70085.1"/>
    <property type="molecule type" value="Genomic_DNA"/>
</dbReference>
<dbReference type="RefSeq" id="WP_103661705.1">
    <property type="nucleotide sequence ID" value="NZ_ML136899.1"/>
</dbReference>
<sequence length="605" mass="64372">MKLSHKLVMVSAATLMAVSPILSANQNGATAIAATTKKSNAKKATTKKSSSKKTNGDVIVLGRNAYVYDKNGKRNKNYKVGKKVWPVIGKTAQLSAFGTTTINGALYFDIGNGNYIKAANVATVNGKKNKNAKPAKTTKPAASTSSSASDTTDVELTHNAYVYDKNGKRIKSAKTLKKGAKVSYYSTKKIKGKKYYYLGKGQYVKTANAKPVLTAEDEDADVSTAKVLHNAYVYDKKGKRIKTAKTLKKGAKVSYYSTKKIDGKKYIYLGKGQYVKASNLDVSDDTETAADETYITLVKNALVYDDQGNAYSPEQKLSRGGQYQALAAKQIDNKWYYQIGNDGSDTQWIKAVNAAVTQGPALIDDPSFKAPVLDNGINGSATDITIATLASDTNTFNSKGVENPLNNFKAGKTLRVSELVWLWVPSEKKAEQFYKLASDKDGYIKTSVVSTLDGKPLTAKNTETEVVQANTPATDAEKNALRSVVNNATTVRNSDAYKLAAMNARSTYDSAVAAGQKLLTDATASVAAVNKAASDINKAQASLGGSKVKVANINSLTADEQAAIIKAAAAANNVSESAVAINGTQITINGVAGTVTTLPISNYAE</sequence>
<evidence type="ECO:0000256" key="2">
    <source>
        <dbReference type="SAM" id="SignalP"/>
    </source>
</evidence>
<dbReference type="GO" id="GO:0051301">
    <property type="term" value="P:cell division"/>
    <property type="evidence" value="ECO:0007669"/>
    <property type="project" value="UniProtKB-KW"/>
</dbReference>
<keyword evidence="4" id="KW-0131">Cell cycle</keyword>
<feature type="compositionally biased region" description="Low complexity" evidence="1">
    <location>
        <begin position="134"/>
        <end position="150"/>
    </location>
</feature>
<evidence type="ECO:0000313" key="4">
    <source>
        <dbReference type="EMBL" id="RVU70085.1"/>
    </source>
</evidence>
<protein>
    <submittedName>
        <fullName evidence="4">Cell division protein</fullName>
    </submittedName>
</protein>
<keyword evidence="2" id="KW-0732">Signal</keyword>
<evidence type="ECO:0000259" key="3">
    <source>
        <dbReference type="Pfam" id="PF03217"/>
    </source>
</evidence>
<proteinExistence type="predicted"/>
<feature type="domain" description="S-layer protein C-terminal" evidence="3">
    <location>
        <begin position="289"/>
        <end position="351"/>
    </location>
</feature>
<feature type="signal peptide" evidence="2">
    <location>
        <begin position="1"/>
        <end position="24"/>
    </location>
</feature>
<dbReference type="InterPro" id="IPR024968">
    <property type="entry name" value="SlpA_C_lactobacillus"/>
</dbReference>
<dbReference type="SUPFAM" id="SSF46997">
    <property type="entry name" value="Bacterial immunoglobulin/albumin-binding domains"/>
    <property type="match status" value="1"/>
</dbReference>
<evidence type="ECO:0000313" key="5">
    <source>
        <dbReference type="Proteomes" id="UP000288291"/>
    </source>
</evidence>
<dbReference type="Proteomes" id="UP000288291">
    <property type="component" value="Unassembled WGS sequence"/>
</dbReference>
<feature type="domain" description="S-layer protein C-terminal" evidence="3">
    <location>
        <begin position="55"/>
        <end position="119"/>
    </location>
</feature>
<evidence type="ECO:0000256" key="1">
    <source>
        <dbReference type="SAM" id="MobiDB-lite"/>
    </source>
</evidence>
<dbReference type="Gene3D" id="1.20.120.1850">
    <property type="entry name" value="Ebh helix bundles repeating unit (S and A modules)"/>
    <property type="match status" value="1"/>
</dbReference>
<comment type="caution">
    <text evidence="4">The sequence shown here is derived from an EMBL/GenBank/DDBJ whole genome shotgun (WGS) entry which is preliminary data.</text>
</comment>
<name>A0A437ST61_9LACO</name>